<dbReference type="SUPFAM" id="SSF48403">
    <property type="entry name" value="Ankyrin repeat"/>
    <property type="match status" value="1"/>
</dbReference>
<reference evidence="5" key="1">
    <citation type="submission" date="2023-10" db="EMBL/GenBank/DDBJ databases">
        <authorList>
            <person name="Chen Y."/>
            <person name="Shah S."/>
            <person name="Dougan E. K."/>
            <person name="Thang M."/>
            <person name="Chan C."/>
        </authorList>
    </citation>
    <scope>NUCLEOTIDE SEQUENCE [LARGE SCALE GENOMIC DNA]</scope>
</reference>
<feature type="compositionally biased region" description="Gly residues" evidence="4">
    <location>
        <begin position="68"/>
        <end position="77"/>
    </location>
</feature>
<feature type="region of interest" description="Disordered" evidence="4">
    <location>
        <begin position="121"/>
        <end position="167"/>
    </location>
</feature>
<dbReference type="InterPro" id="IPR036770">
    <property type="entry name" value="Ankyrin_rpt-contain_sf"/>
</dbReference>
<dbReference type="InterPro" id="IPR002110">
    <property type="entry name" value="Ankyrin_rpt"/>
</dbReference>
<keyword evidence="1" id="KW-0677">Repeat</keyword>
<dbReference type="SMART" id="SM00248">
    <property type="entry name" value="ANK"/>
    <property type="match status" value="2"/>
</dbReference>
<dbReference type="PROSITE" id="PS50297">
    <property type="entry name" value="ANK_REP_REGION"/>
    <property type="match status" value="1"/>
</dbReference>
<accession>A0ABN9UM02</accession>
<evidence type="ECO:0000256" key="4">
    <source>
        <dbReference type="SAM" id="MobiDB-lite"/>
    </source>
</evidence>
<dbReference type="Proteomes" id="UP001189429">
    <property type="component" value="Unassembled WGS sequence"/>
</dbReference>
<dbReference type="EMBL" id="CAUYUJ010016022">
    <property type="protein sequence ID" value="CAK0860916.1"/>
    <property type="molecule type" value="Genomic_DNA"/>
</dbReference>
<keyword evidence="2 3" id="KW-0040">ANK repeat</keyword>
<evidence type="ECO:0000313" key="5">
    <source>
        <dbReference type="EMBL" id="CAK0860916.1"/>
    </source>
</evidence>
<sequence>MLRARANPSVGDDKEVTPLHLATFDGNLEMCKVLLVARASVDSCDRHGQTPLFFAPTKDRDLQDAGGEAVGPGGPQSQGGQSALHLAGRNGLSEVFAWLVACTSKRLSDLKEGHPRLHGAQLPAAVWRPRRPRRGRPAAAQPAARGEPPRGEPAGREPAGRCTEDPNLGALALRSAGCYARSDSAPPVAPLHR</sequence>
<proteinExistence type="predicted"/>
<dbReference type="PANTHER" id="PTHR24201">
    <property type="entry name" value="ANK_REP_REGION DOMAIN-CONTAINING PROTEIN"/>
    <property type="match status" value="1"/>
</dbReference>
<feature type="compositionally biased region" description="Low complexity" evidence="4">
    <location>
        <begin position="137"/>
        <end position="146"/>
    </location>
</feature>
<gene>
    <name evidence="5" type="ORF">PCOR1329_LOCUS49740</name>
</gene>
<evidence type="ECO:0000313" key="6">
    <source>
        <dbReference type="Proteomes" id="UP001189429"/>
    </source>
</evidence>
<feature type="compositionally biased region" description="Basic and acidic residues" evidence="4">
    <location>
        <begin position="147"/>
        <end position="164"/>
    </location>
</feature>
<name>A0ABN9UM02_9DINO</name>
<keyword evidence="6" id="KW-1185">Reference proteome</keyword>
<evidence type="ECO:0000256" key="3">
    <source>
        <dbReference type="PROSITE-ProRule" id="PRU00023"/>
    </source>
</evidence>
<dbReference type="PROSITE" id="PS50088">
    <property type="entry name" value="ANK_REPEAT"/>
    <property type="match status" value="1"/>
</dbReference>
<feature type="non-terminal residue" evidence="5">
    <location>
        <position position="193"/>
    </location>
</feature>
<protein>
    <submittedName>
        <fullName evidence="5">Uncharacterized protein</fullName>
    </submittedName>
</protein>
<comment type="caution">
    <text evidence="5">The sequence shown here is derived from an EMBL/GenBank/DDBJ whole genome shotgun (WGS) entry which is preliminary data.</text>
</comment>
<dbReference type="Pfam" id="PF12796">
    <property type="entry name" value="Ank_2"/>
    <property type="match status" value="1"/>
</dbReference>
<feature type="repeat" description="ANK" evidence="3">
    <location>
        <begin position="14"/>
        <end position="46"/>
    </location>
</feature>
<feature type="region of interest" description="Disordered" evidence="4">
    <location>
        <begin position="57"/>
        <end position="83"/>
    </location>
</feature>
<dbReference type="Gene3D" id="1.25.40.20">
    <property type="entry name" value="Ankyrin repeat-containing domain"/>
    <property type="match status" value="1"/>
</dbReference>
<organism evidence="5 6">
    <name type="scientific">Prorocentrum cordatum</name>
    <dbReference type="NCBI Taxonomy" id="2364126"/>
    <lineage>
        <taxon>Eukaryota</taxon>
        <taxon>Sar</taxon>
        <taxon>Alveolata</taxon>
        <taxon>Dinophyceae</taxon>
        <taxon>Prorocentrales</taxon>
        <taxon>Prorocentraceae</taxon>
        <taxon>Prorocentrum</taxon>
    </lineage>
</organism>
<dbReference type="InterPro" id="IPR050776">
    <property type="entry name" value="Ank_Repeat/CDKN_Inhibitor"/>
</dbReference>
<evidence type="ECO:0000256" key="1">
    <source>
        <dbReference type="ARBA" id="ARBA00022737"/>
    </source>
</evidence>
<evidence type="ECO:0000256" key="2">
    <source>
        <dbReference type="ARBA" id="ARBA00023043"/>
    </source>
</evidence>